<protein>
    <recommendedName>
        <fullName evidence="5">EGF-like domain-containing protein</fullName>
    </recommendedName>
</protein>
<sequence length="1270" mass="141775">MDDLQQMCTSEENPKIHFFKTTSGRRLLWSLLGLSLVVVVVVAISLPLTLQPVNQPEQNSLTACPAGYSGQFCDEPVCQPMCHQGACVRPGTCHCDVGWTGDKCDVAICGMPCTSHGNCTAPDTCTCERGWQGMTCEMPFAPGFQPQMRYVYNLSLSYTMESDILMKTNDSTPFKGLDVWNFLSEVNITFSVTAFPRESNISIAVLRILNAVCSSEYKNQTKAAFKNLTCNQDSTNSLSKIIVLFSQNLSTGKILNVYYNASTEAEATFIARILRFIDSEILPMDEKKEKMSTENGKQVITSRVSSKSRLGMQCYNFNRTVKTETMITDREEKKVCMGEAGSPEIITMMEVFQIGQDMDLGEGPADGDDTNLALLPSFKGHVTALGSLISMTRITNSKASRELDYIQITLAAKDTKYSAIDEMAFQPIPYQEEYKDSDFYEDVSKIMSQPFPNRRLSLGIDLIKKTKSAFSVIKKIIFTKNYLDSDSRSVLIAMLGASDTNQGQKVLLEMIEAKETIKGDHYLALGAITQLSNVSEDFVYAISKRRKSTFDEDVQIRSILVLGVLGSKGLQHKIIPILSEALFKNDVRHNEKCALISALGNTHSESASRPLEEQLKGNETYYRILSIRAFKNIPGQKSYELILGRLLNTRSKIEALQCLKTLTYKGKWMTPADSNRIVNIARESKDNDILNAVKNMFFDLQKYCIKEYHSDIIAKTLEIDKIKRELNIKENVHEVKRESQNFGVYVQIKTESQVRGSEFDFNANTNLDVKVFGKRTNLVTAGSASSLVDTNLFMSSAFMTLKLFGREYDLFMKSWKFRLGLGLTAGNPCRANNGIIRHTLSEYFKFGDFDFVYGIAGLASVNLKIGLNGPVSFGYGFNIIGNDSDMYPQQVNVVAQPQANLTASFDVNVNAAIIKVGLQGDLKVVTGSAQTNVALNLPSRKFCHFLHVDATMLRGSIYISGKIGFSFLSKSFRRKLFEWGGVNVSSTVAESFCCPSAFLTHSQNLVIPYSFHSPNSLAEKKISDAVFLFNATYFCYNSNKSNNCPTDLIEQLLKRGVYIFNYTLSKKLNAKNQLLSQTGILPILTTGYGDLYGLNELGEVIQINEIGQFKALQISPANILADLAYGNEISELGLKQRSNKEHLISHQPCEFEARLTTKVLDLRPYCSRMKAVCENIKMGKMYHGDVMVFTENERIVEINNKEACSNYVQTHGVRYPYYCDAYPFSFTLQGGKGATVMKANVMERDVKMEAVKTFIANSRVKGGDSFVVMV</sequence>
<dbReference type="OrthoDB" id="6139286at2759"/>
<dbReference type="SUPFAM" id="SSF48431">
    <property type="entry name" value="Lipovitellin-phosvitin complex, superhelical domain"/>
    <property type="match status" value="1"/>
</dbReference>
<evidence type="ECO:0000313" key="6">
    <source>
        <dbReference type="EnsemblMetazoa" id="G3585.2:cds"/>
    </source>
</evidence>
<evidence type="ECO:0000313" key="7">
    <source>
        <dbReference type="Proteomes" id="UP000005408"/>
    </source>
</evidence>
<dbReference type="Proteomes" id="UP000005408">
    <property type="component" value="Unassembled WGS sequence"/>
</dbReference>
<dbReference type="Pfam" id="PF14040">
    <property type="entry name" value="DNase_NucA_NucB"/>
    <property type="match status" value="1"/>
</dbReference>
<dbReference type="EnsemblMetazoa" id="G3585.1">
    <property type="protein sequence ID" value="G3585.1:cds"/>
    <property type="gene ID" value="G3585"/>
</dbReference>
<dbReference type="Gene3D" id="2.10.25.10">
    <property type="entry name" value="Laminin"/>
    <property type="match status" value="2"/>
</dbReference>
<evidence type="ECO:0000259" key="5">
    <source>
        <dbReference type="PROSITE" id="PS50026"/>
    </source>
</evidence>
<reference evidence="6" key="1">
    <citation type="submission" date="2022-08" db="UniProtKB">
        <authorList>
            <consortium name="EnsemblMetazoa"/>
        </authorList>
    </citation>
    <scope>IDENTIFICATION</scope>
    <source>
        <strain evidence="6">05x7-T-G4-1.051#20</strain>
    </source>
</reference>
<name>A0A8W8MVX1_MAGGI</name>
<accession>A0A8W8MVX1</accession>
<keyword evidence="4" id="KW-1133">Transmembrane helix</keyword>
<dbReference type="InterPro" id="IPR000742">
    <property type="entry name" value="EGF"/>
</dbReference>
<dbReference type="AlphaFoldDB" id="A0A8W8MVX1"/>
<dbReference type="OMA" id="MCTSEEN"/>
<keyword evidence="3" id="KW-0245">EGF-like domain</keyword>
<dbReference type="EnsemblMetazoa" id="G3585.3">
    <property type="protein sequence ID" value="G3585.3:cds"/>
    <property type="gene ID" value="G3585"/>
</dbReference>
<dbReference type="SMART" id="SM00181">
    <property type="entry name" value="EGF"/>
    <property type="match status" value="2"/>
</dbReference>
<dbReference type="Gene3D" id="1.25.10.20">
    <property type="entry name" value="Vitellinogen, superhelical"/>
    <property type="match status" value="1"/>
</dbReference>
<keyword evidence="1" id="KW-0732">Signal</keyword>
<keyword evidence="7" id="KW-1185">Reference proteome</keyword>
<feature type="domain" description="EGF-like" evidence="5">
    <location>
        <begin position="105"/>
        <end position="137"/>
    </location>
</feature>
<dbReference type="PANTHER" id="PTHR14949:SF56">
    <property type="entry name" value="EGF-LIKE-DOMAIN, MULTIPLE 7"/>
    <property type="match status" value="1"/>
</dbReference>
<keyword evidence="4" id="KW-0812">Transmembrane</keyword>
<keyword evidence="4" id="KW-0472">Membrane</keyword>
<keyword evidence="2 3" id="KW-1015">Disulfide bond</keyword>
<dbReference type="PROSITE" id="PS50026">
    <property type="entry name" value="EGF_3"/>
    <property type="match status" value="1"/>
</dbReference>
<dbReference type="PANTHER" id="PTHR14949">
    <property type="entry name" value="EGF-LIKE-DOMAIN, MULTIPLE 7, 8"/>
    <property type="match status" value="1"/>
</dbReference>
<dbReference type="InterPro" id="IPR029476">
    <property type="entry name" value="DNase_NucA_NucB"/>
</dbReference>
<dbReference type="PROSITE" id="PS01186">
    <property type="entry name" value="EGF_2"/>
    <property type="match status" value="1"/>
</dbReference>
<comment type="caution">
    <text evidence="3">Lacks conserved residue(s) required for the propagation of feature annotation.</text>
</comment>
<dbReference type="InterPro" id="IPR050969">
    <property type="entry name" value="Dev_Signal_Modulators"/>
</dbReference>
<evidence type="ECO:0000256" key="4">
    <source>
        <dbReference type="SAM" id="Phobius"/>
    </source>
</evidence>
<proteinExistence type="predicted"/>
<feature type="disulfide bond" evidence="3">
    <location>
        <begin position="109"/>
        <end position="119"/>
    </location>
</feature>
<evidence type="ECO:0000256" key="1">
    <source>
        <dbReference type="ARBA" id="ARBA00022729"/>
    </source>
</evidence>
<organism evidence="6 7">
    <name type="scientific">Magallana gigas</name>
    <name type="common">Pacific oyster</name>
    <name type="synonym">Crassostrea gigas</name>
    <dbReference type="NCBI Taxonomy" id="29159"/>
    <lineage>
        <taxon>Eukaryota</taxon>
        <taxon>Metazoa</taxon>
        <taxon>Spiralia</taxon>
        <taxon>Lophotrochozoa</taxon>
        <taxon>Mollusca</taxon>
        <taxon>Bivalvia</taxon>
        <taxon>Autobranchia</taxon>
        <taxon>Pteriomorphia</taxon>
        <taxon>Ostreida</taxon>
        <taxon>Ostreoidea</taxon>
        <taxon>Ostreidae</taxon>
        <taxon>Magallana</taxon>
    </lineage>
</organism>
<evidence type="ECO:0000256" key="3">
    <source>
        <dbReference type="PROSITE-ProRule" id="PRU00076"/>
    </source>
</evidence>
<evidence type="ECO:0000256" key="2">
    <source>
        <dbReference type="ARBA" id="ARBA00023157"/>
    </source>
</evidence>
<feature type="disulfide bond" evidence="3">
    <location>
        <begin position="127"/>
        <end position="136"/>
    </location>
</feature>
<feature type="transmembrane region" description="Helical" evidence="4">
    <location>
        <begin position="27"/>
        <end position="50"/>
    </location>
</feature>
<dbReference type="EnsemblMetazoa" id="G3585.2">
    <property type="protein sequence ID" value="G3585.2:cds"/>
    <property type="gene ID" value="G3585"/>
</dbReference>
<dbReference type="PROSITE" id="PS00022">
    <property type="entry name" value="EGF_1"/>
    <property type="match status" value="1"/>
</dbReference>
<dbReference type="InterPro" id="IPR011030">
    <property type="entry name" value="Lipovitellin_superhlx_dom"/>
</dbReference>